<dbReference type="RefSeq" id="WP_162817795.1">
    <property type="nucleotide sequence ID" value="NZ_CP139960.1"/>
</dbReference>
<sequence length="111" mass="12645">MRRTLFISSMVILTGMVKAQNNISNALLKWNVTSAIEVSSFPALQFAVERSISTHYSITAEAGIQAFDLLKRSTVTVIQPKGLRANIVLRRYFLHRTGRRTRAAYRVIYRD</sequence>
<dbReference type="EMBL" id="CP139960">
    <property type="protein sequence ID" value="WQD36480.1"/>
    <property type="molecule type" value="Genomic_DNA"/>
</dbReference>
<dbReference type="Proteomes" id="UP001325680">
    <property type="component" value="Chromosome"/>
</dbReference>
<evidence type="ECO:0000313" key="2">
    <source>
        <dbReference type="Proteomes" id="UP001325680"/>
    </source>
</evidence>
<keyword evidence="2" id="KW-1185">Reference proteome</keyword>
<name>A0ABZ0W305_9BACT</name>
<gene>
    <name evidence="1" type="ORF">U0035_12465</name>
</gene>
<proteinExistence type="predicted"/>
<organism evidence="1 2">
    <name type="scientific">Niabella yanshanensis</name>
    <dbReference type="NCBI Taxonomy" id="577386"/>
    <lineage>
        <taxon>Bacteria</taxon>
        <taxon>Pseudomonadati</taxon>
        <taxon>Bacteroidota</taxon>
        <taxon>Chitinophagia</taxon>
        <taxon>Chitinophagales</taxon>
        <taxon>Chitinophagaceae</taxon>
        <taxon>Niabella</taxon>
    </lineage>
</organism>
<accession>A0ABZ0W305</accession>
<reference evidence="1 2" key="1">
    <citation type="submission" date="2023-12" db="EMBL/GenBank/DDBJ databases">
        <title>Genome sequencing and assembly of bacterial species from a model synthetic community.</title>
        <authorList>
            <person name="Hogle S.L."/>
        </authorList>
    </citation>
    <scope>NUCLEOTIDE SEQUENCE [LARGE SCALE GENOMIC DNA]</scope>
    <source>
        <strain evidence="1 2">HAMBI_3031</strain>
    </source>
</reference>
<protein>
    <submittedName>
        <fullName evidence="1">Uncharacterized protein</fullName>
    </submittedName>
</protein>
<evidence type="ECO:0000313" key="1">
    <source>
        <dbReference type="EMBL" id="WQD36480.1"/>
    </source>
</evidence>